<gene>
    <name evidence="14" type="ORF">HZI73_16545</name>
</gene>
<evidence type="ECO:0000256" key="12">
    <source>
        <dbReference type="RuleBase" id="RU004466"/>
    </source>
</evidence>
<organism evidence="14 15">
    <name type="scientific">Vallitalea pronyensis</name>
    <dbReference type="NCBI Taxonomy" id="1348613"/>
    <lineage>
        <taxon>Bacteria</taxon>
        <taxon>Bacillati</taxon>
        <taxon>Bacillota</taxon>
        <taxon>Clostridia</taxon>
        <taxon>Lachnospirales</taxon>
        <taxon>Vallitaleaceae</taxon>
        <taxon>Vallitalea</taxon>
    </lineage>
</organism>
<dbReference type="GO" id="GO:0046872">
    <property type="term" value="F:metal ion binding"/>
    <property type="evidence" value="ECO:0007669"/>
    <property type="project" value="UniProtKB-KW"/>
</dbReference>
<dbReference type="Proteomes" id="UP000683246">
    <property type="component" value="Chromosome"/>
</dbReference>
<sequence>MDFNQKRLEKQQYVDDILKQYMASSDYKYDQIIYEAMSYSLMAGGKRVRPILMLTAYEISGGQNTTEVEAFMAAMEMIHTYSLIHDDLPAMDDDDYRRGRLTCHKKFGEDIAILAGDALLNHAYEIMTEACIHREPSLIVKALLAMKEIATAAGTQGMIGGQVVDMVDKSNINLNMIEFIHLHKTSAIIEASLTAGAYLAGASEEEVEHFRSIGRCIGLAFQIQDDILDITSTTEVLGKQVGSDHKNGKATYVALKGLEASKSEVAHLMKKALEELQQLQGDRKEFLKAFILYLRNRKK</sequence>
<keyword evidence="13" id="KW-0175">Coiled coil</keyword>
<evidence type="ECO:0000256" key="8">
    <source>
        <dbReference type="ARBA" id="ARBA00023229"/>
    </source>
</evidence>
<dbReference type="AlphaFoldDB" id="A0A8J8SHQ0"/>
<evidence type="ECO:0000256" key="11">
    <source>
        <dbReference type="ARBA" id="ARBA00049399"/>
    </source>
</evidence>
<dbReference type="PROSITE" id="PS00444">
    <property type="entry name" value="POLYPRENYL_SYNTHASE_2"/>
    <property type="match status" value="1"/>
</dbReference>
<dbReference type="FunFam" id="1.10.600.10:FF:000001">
    <property type="entry name" value="Geranylgeranyl diphosphate synthase"/>
    <property type="match status" value="1"/>
</dbReference>
<keyword evidence="7" id="KW-0460">Magnesium</keyword>
<evidence type="ECO:0000256" key="5">
    <source>
        <dbReference type="ARBA" id="ARBA00022679"/>
    </source>
</evidence>
<dbReference type="PROSITE" id="PS00723">
    <property type="entry name" value="POLYPRENYL_SYNTHASE_1"/>
    <property type="match status" value="1"/>
</dbReference>
<dbReference type="Gene3D" id="1.10.600.10">
    <property type="entry name" value="Farnesyl Diphosphate Synthase"/>
    <property type="match status" value="1"/>
</dbReference>
<feature type="coiled-coil region" evidence="13">
    <location>
        <begin position="262"/>
        <end position="289"/>
    </location>
</feature>
<evidence type="ECO:0000256" key="6">
    <source>
        <dbReference type="ARBA" id="ARBA00022723"/>
    </source>
</evidence>
<dbReference type="InterPro" id="IPR008949">
    <property type="entry name" value="Isoprenoid_synthase_dom_sf"/>
</dbReference>
<evidence type="ECO:0000256" key="13">
    <source>
        <dbReference type="SAM" id="Coils"/>
    </source>
</evidence>
<evidence type="ECO:0000256" key="10">
    <source>
        <dbReference type="ARBA" id="ARBA00032873"/>
    </source>
</evidence>
<dbReference type="SFLD" id="SFLDG01017">
    <property type="entry name" value="Polyprenyl_Transferase_Like"/>
    <property type="match status" value="1"/>
</dbReference>
<dbReference type="EMBL" id="CP058649">
    <property type="protein sequence ID" value="QUI23801.1"/>
    <property type="molecule type" value="Genomic_DNA"/>
</dbReference>
<comment type="catalytic activity">
    <reaction evidence="11">
        <text>isopentenyl diphosphate + (2E)-geranyl diphosphate = (2E,6E)-farnesyl diphosphate + diphosphate</text>
        <dbReference type="Rhea" id="RHEA:19361"/>
        <dbReference type="ChEBI" id="CHEBI:33019"/>
        <dbReference type="ChEBI" id="CHEBI:58057"/>
        <dbReference type="ChEBI" id="CHEBI:128769"/>
        <dbReference type="ChEBI" id="CHEBI:175763"/>
        <dbReference type="EC" id="2.5.1.10"/>
    </reaction>
</comment>
<dbReference type="GO" id="GO:0004337">
    <property type="term" value="F:(2E,6E)-farnesyl diphosphate synthase activity"/>
    <property type="evidence" value="ECO:0007669"/>
    <property type="project" value="UniProtKB-EC"/>
</dbReference>
<evidence type="ECO:0000313" key="14">
    <source>
        <dbReference type="EMBL" id="QUI23801.1"/>
    </source>
</evidence>
<keyword evidence="5 12" id="KW-0808">Transferase</keyword>
<dbReference type="InterPro" id="IPR000092">
    <property type="entry name" value="Polyprenyl_synt"/>
</dbReference>
<dbReference type="Pfam" id="PF00348">
    <property type="entry name" value="polyprenyl_synt"/>
    <property type="match status" value="1"/>
</dbReference>
<dbReference type="InterPro" id="IPR053378">
    <property type="entry name" value="Prenyl_diphosphate_synthase"/>
</dbReference>
<dbReference type="RefSeq" id="WP_212694488.1">
    <property type="nucleotide sequence ID" value="NZ_CP058649.1"/>
</dbReference>
<dbReference type="SFLD" id="SFLDS00005">
    <property type="entry name" value="Isoprenoid_Synthase_Type_I"/>
    <property type="match status" value="1"/>
</dbReference>
<comment type="cofactor">
    <cofactor evidence="1">
        <name>Mg(2+)</name>
        <dbReference type="ChEBI" id="CHEBI:18420"/>
    </cofactor>
</comment>
<evidence type="ECO:0000313" key="15">
    <source>
        <dbReference type="Proteomes" id="UP000683246"/>
    </source>
</evidence>
<evidence type="ECO:0000256" key="2">
    <source>
        <dbReference type="ARBA" id="ARBA00006706"/>
    </source>
</evidence>
<dbReference type="NCBIfam" id="NF045485">
    <property type="entry name" value="FPPsyn"/>
    <property type="match status" value="1"/>
</dbReference>
<comment type="similarity">
    <text evidence="2 12">Belongs to the FPP/GGPP synthase family.</text>
</comment>
<dbReference type="CDD" id="cd00685">
    <property type="entry name" value="Trans_IPPS_HT"/>
    <property type="match status" value="1"/>
</dbReference>
<name>A0A8J8SHQ0_9FIRM</name>
<dbReference type="EC" id="2.5.1.10" evidence="3"/>
<keyword evidence="8" id="KW-0414">Isoprene biosynthesis</keyword>
<dbReference type="SUPFAM" id="SSF48576">
    <property type="entry name" value="Terpenoid synthases"/>
    <property type="match status" value="1"/>
</dbReference>
<dbReference type="GO" id="GO:0016114">
    <property type="term" value="P:terpenoid biosynthetic process"/>
    <property type="evidence" value="ECO:0007669"/>
    <property type="project" value="UniProtKB-ARBA"/>
</dbReference>
<dbReference type="PANTHER" id="PTHR43281">
    <property type="entry name" value="FARNESYL DIPHOSPHATE SYNTHASE"/>
    <property type="match status" value="1"/>
</dbReference>
<keyword evidence="6" id="KW-0479">Metal-binding</keyword>
<evidence type="ECO:0000256" key="3">
    <source>
        <dbReference type="ARBA" id="ARBA00012439"/>
    </source>
</evidence>
<dbReference type="KEGG" id="vpy:HZI73_16545"/>
<proteinExistence type="inferred from homology"/>
<reference evidence="14" key="1">
    <citation type="submission" date="2020-07" db="EMBL/GenBank/DDBJ databases">
        <title>Vallitalea pronyensis genome.</title>
        <authorList>
            <person name="Postec A."/>
        </authorList>
    </citation>
    <scope>NUCLEOTIDE SEQUENCE</scope>
    <source>
        <strain evidence="14">FatNI3</strain>
    </source>
</reference>
<evidence type="ECO:0000256" key="4">
    <source>
        <dbReference type="ARBA" id="ARBA00015100"/>
    </source>
</evidence>
<dbReference type="PANTHER" id="PTHR43281:SF1">
    <property type="entry name" value="FARNESYL DIPHOSPHATE SYNTHASE"/>
    <property type="match status" value="1"/>
</dbReference>
<keyword evidence="15" id="KW-1185">Reference proteome</keyword>
<evidence type="ECO:0000256" key="9">
    <source>
        <dbReference type="ARBA" id="ARBA00032380"/>
    </source>
</evidence>
<protein>
    <recommendedName>
        <fullName evidence="4">Farnesyl diphosphate synthase</fullName>
        <ecNumber evidence="3">2.5.1.10</ecNumber>
    </recommendedName>
    <alternativeName>
        <fullName evidence="10">(2E,6E)-farnesyl diphosphate synthase</fullName>
    </alternativeName>
    <alternativeName>
        <fullName evidence="9">Geranyltranstransferase</fullName>
    </alternativeName>
</protein>
<dbReference type="GO" id="GO:0005737">
    <property type="term" value="C:cytoplasm"/>
    <property type="evidence" value="ECO:0007669"/>
    <property type="project" value="UniProtKB-ARBA"/>
</dbReference>
<evidence type="ECO:0000256" key="7">
    <source>
        <dbReference type="ARBA" id="ARBA00022842"/>
    </source>
</evidence>
<accession>A0A8J8SHQ0</accession>
<evidence type="ECO:0000256" key="1">
    <source>
        <dbReference type="ARBA" id="ARBA00001946"/>
    </source>
</evidence>
<dbReference type="InterPro" id="IPR033749">
    <property type="entry name" value="Polyprenyl_synt_CS"/>
</dbReference>